<keyword evidence="3 6" id="KW-1133">Transmembrane helix</keyword>
<evidence type="ECO:0000313" key="8">
    <source>
        <dbReference type="EMBL" id="KAF2228708.1"/>
    </source>
</evidence>
<dbReference type="EMBL" id="ML991898">
    <property type="protein sequence ID" value="KAF2228708.1"/>
    <property type="molecule type" value="Genomic_DNA"/>
</dbReference>
<keyword evidence="4 6" id="KW-0472">Membrane</keyword>
<comment type="subcellular location">
    <subcellularLocation>
        <location evidence="1">Membrane</location>
        <topology evidence="1">Multi-pass membrane protein</topology>
    </subcellularLocation>
</comment>
<dbReference type="InterPro" id="IPR052337">
    <property type="entry name" value="SAT4-like"/>
</dbReference>
<name>A0A6A6GT07_VIRVR</name>
<keyword evidence="2 6" id="KW-0812">Transmembrane</keyword>
<dbReference type="Pfam" id="PF20684">
    <property type="entry name" value="Fung_rhodopsin"/>
    <property type="match status" value="1"/>
</dbReference>
<dbReference type="OrthoDB" id="408702at2759"/>
<accession>A0A6A6GT07</accession>
<reference evidence="8" key="1">
    <citation type="journal article" date="2020" name="Stud. Mycol.">
        <title>101 Dothideomycetes genomes: a test case for predicting lifestyles and emergence of pathogens.</title>
        <authorList>
            <person name="Haridas S."/>
            <person name="Albert R."/>
            <person name="Binder M."/>
            <person name="Bloem J."/>
            <person name="Labutti K."/>
            <person name="Salamov A."/>
            <person name="Andreopoulos B."/>
            <person name="Baker S."/>
            <person name="Barry K."/>
            <person name="Bills G."/>
            <person name="Bluhm B."/>
            <person name="Cannon C."/>
            <person name="Castanera R."/>
            <person name="Culley D."/>
            <person name="Daum C."/>
            <person name="Ezra D."/>
            <person name="Gonzalez J."/>
            <person name="Henrissat B."/>
            <person name="Kuo A."/>
            <person name="Liang C."/>
            <person name="Lipzen A."/>
            <person name="Lutzoni F."/>
            <person name="Magnuson J."/>
            <person name="Mondo S."/>
            <person name="Nolan M."/>
            <person name="Ohm R."/>
            <person name="Pangilinan J."/>
            <person name="Park H.-J."/>
            <person name="Ramirez L."/>
            <person name="Alfaro M."/>
            <person name="Sun H."/>
            <person name="Tritt A."/>
            <person name="Yoshinaga Y."/>
            <person name="Zwiers L.-H."/>
            <person name="Turgeon B."/>
            <person name="Goodwin S."/>
            <person name="Spatafora J."/>
            <person name="Crous P."/>
            <person name="Grigoriev I."/>
        </authorList>
    </citation>
    <scope>NUCLEOTIDE SEQUENCE</scope>
    <source>
        <strain evidence="8">Tuck. ex Michener</strain>
    </source>
</reference>
<comment type="similarity">
    <text evidence="5">Belongs to the SAT4 family.</text>
</comment>
<dbReference type="Proteomes" id="UP000800092">
    <property type="component" value="Unassembled WGS sequence"/>
</dbReference>
<feature type="transmembrane region" description="Helical" evidence="6">
    <location>
        <begin position="20"/>
        <end position="39"/>
    </location>
</feature>
<gene>
    <name evidence="8" type="ORF">EV356DRAFT_457226</name>
</gene>
<evidence type="ECO:0000256" key="4">
    <source>
        <dbReference type="ARBA" id="ARBA00023136"/>
    </source>
</evidence>
<keyword evidence="9" id="KW-1185">Reference proteome</keyword>
<dbReference type="AlphaFoldDB" id="A0A6A6GT07"/>
<evidence type="ECO:0000313" key="9">
    <source>
        <dbReference type="Proteomes" id="UP000800092"/>
    </source>
</evidence>
<evidence type="ECO:0000256" key="6">
    <source>
        <dbReference type="SAM" id="Phobius"/>
    </source>
</evidence>
<evidence type="ECO:0000256" key="3">
    <source>
        <dbReference type="ARBA" id="ARBA00022989"/>
    </source>
</evidence>
<evidence type="ECO:0000256" key="2">
    <source>
        <dbReference type="ARBA" id="ARBA00022692"/>
    </source>
</evidence>
<dbReference type="GO" id="GO:0016020">
    <property type="term" value="C:membrane"/>
    <property type="evidence" value="ECO:0007669"/>
    <property type="project" value="UniProtKB-SubCell"/>
</dbReference>
<evidence type="ECO:0000259" key="7">
    <source>
        <dbReference type="Pfam" id="PF20684"/>
    </source>
</evidence>
<feature type="transmembrane region" description="Helical" evidence="6">
    <location>
        <begin position="131"/>
        <end position="154"/>
    </location>
</feature>
<dbReference type="PANTHER" id="PTHR33048:SF163">
    <property type="entry name" value="INTEGRAL MEMBRANE PROTEIN (AFU_ORTHOLOGUE AFUA_8G05510)"/>
    <property type="match status" value="1"/>
</dbReference>
<feature type="transmembrane region" description="Helical" evidence="6">
    <location>
        <begin position="210"/>
        <end position="230"/>
    </location>
</feature>
<dbReference type="InterPro" id="IPR049326">
    <property type="entry name" value="Rhodopsin_dom_fungi"/>
</dbReference>
<feature type="transmembrane region" description="Helical" evidence="6">
    <location>
        <begin position="96"/>
        <end position="119"/>
    </location>
</feature>
<feature type="transmembrane region" description="Helical" evidence="6">
    <location>
        <begin position="174"/>
        <end position="198"/>
    </location>
</feature>
<feature type="transmembrane region" description="Helical" evidence="6">
    <location>
        <begin position="51"/>
        <end position="70"/>
    </location>
</feature>
<proteinExistence type="inferred from homology"/>
<protein>
    <recommendedName>
        <fullName evidence="7">Rhodopsin domain-containing protein</fullName>
    </recommendedName>
</protein>
<evidence type="ECO:0000256" key="1">
    <source>
        <dbReference type="ARBA" id="ARBA00004141"/>
    </source>
</evidence>
<feature type="domain" description="Rhodopsin" evidence="7">
    <location>
        <begin position="36"/>
        <end position="268"/>
    </location>
</feature>
<evidence type="ECO:0000256" key="5">
    <source>
        <dbReference type="ARBA" id="ARBA00038359"/>
    </source>
</evidence>
<sequence length="367" mass="41182">MTELNPPSTNIHDVRSPPASHVVIPIAVAATISVIARIYSRRLKKFPLAAHDYLILVGLVLAWSCAVIIIEMERYGLGRHIEVVPPPSIPKFLKTMWAGTMLFHTTTTVIKASIIMFFLQIFPVRHIAVMVYFIAVIVFLSWAILVPMDFFLCIPLRALWDRSISGKCLDIGRYYMATTISNTITDFALLAIPIIQIWNLRIAWTRKASVSGIFAVGAFVCAAGIVRLVYPFLQWGDITWVLYNDYVWASIEASTGIICACIPTMRPAAEVVIINPARDLISRLRNRSRILMKHESDPSRHPGVDISSRAFRRLPDTQRSSWQAVVNTRGTSTIIIQTGDKPDENENPTLSAKINVRRDINVESNDV</sequence>
<organism evidence="8 9">
    <name type="scientific">Viridothelium virens</name>
    <name type="common">Speckled blister lichen</name>
    <name type="synonym">Trypethelium virens</name>
    <dbReference type="NCBI Taxonomy" id="1048519"/>
    <lineage>
        <taxon>Eukaryota</taxon>
        <taxon>Fungi</taxon>
        <taxon>Dikarya</taxon>
        <taxon>Ascomycota</taxon>
        <taxon>Pezizomycotina</taxon>
        <taxon>Dothideomycetes</taxon>
        <taxon>Dothideomycetes incertae sedis</taxon>
        <taxon>Trypetheliales</taxon>
        <taxon>Trypetheliaceae</taxon>
        <taxon>Viridothelium</taxon>
    </lineage>
</organism>
<dbReference type="PANTHER" id="PTHR33048">
    <property type="entry name" value="PTH11-LIKE INTEGRAL MEMBRANE PROTEIN (AFU_ORTHOLOGUE AFUA_5G11245)"/>
    <property type="match status" value="1"/>
</dbReference>